<dbReference type="InParanoid" id="A0A395JPE0"/>
<name>A0A395JPE0_9GAMM</name>
<dbReference type="InterPro" id="IPR006881">
    <property type="entry name" value="RepA_C"/>
</dbReference>
<sequence>MGQNKITRHKKKLIEGAGIIQMYSAYQAGTIGYMPTILIRATMPHSKTSERIFERIDGRLKVTYADVNNVGLPFGGLPRLIMAWIATEVKLTKSKRIDINGSLAGFLRELSMTSTGGDKGSIRRVKRQLVSLFSCSIGHQTIENGCEKIETLALASKQQYWWTPVASETVLLNRSYIELSQEFYDQIIDSSAPVDMRALSLLKNSPMAMDMYIWLTYKMSIIVEPVTISWSSLKEQIGTGYASDKKGLNRFQEAFKKHLIAVQVIYPSVNVEFLYGRVRLHPSPTHVSKQWI</sequence>
<accession>A0A395JPE0</accession>
<proteinExistence type="predicted"/>
<dbReference type="Pfam" id="PF04796">
    <property type="entry name" value="RepA_C"/>
    <property type="match status" value="1"/>
</dbReference>
<evidence type="ECO:0000313" key="1">
    <source>
        <dbReference type="EMBL" id="RBP53511.1"/>
    </source>
</evidence>
<dbReference type="AlphaFoldDB" id="A0A395JPE0"/>
<gene>
    <name evidence="1" type="ORF">DFR28_101898</name>
</gene>
<dbReference type="EMBL" id="QNRT01000001">
    <property type="protein sequence ID" value="RBP53511.1"/>
    <property type="molecule type" value="Genomic_DNA"/>
</dbReference>
<organism evidence="1 2">
    <name type="scientific">Arenicella xantha</name>
    <dbReference type="NCBI Taxonomy" id="644221"/>
    <lineage>
        <taxon>Bacteria</taxon>
        <taxon>Pseudomonadati</taxon>
        <taxon>Pseudomonadota</taxon>
        <taxon>Gammaproteobacteria</taxon>
        <taxon>Arenicellales</taxon>
        <taxon>Arenicellaceae</taxon>
        <taxon>Arenicella</taxon>
    </lineage>
</organism>
<reference evidence="1 2" key="1">
    <citation type="submission" date="2018-06" db="EMBL/GenBank/DDBJ databases">
        <title>Genomic Encyclopedia of Type Strains, Phase IV (KMG-IV): sequencing the most valuable type-strain genomes for metagenomic binning, comparative biology and taxonomic classification.</title>
        <authorList>
            <person name="Goeker M."/>
        </authorList>
    </citation>
    <scope>NUCLEOTIDE SEQUENCE [LARGE SCALE GENOMIC DNA]</scope>
    <source>
        <strain evidence="1 2">DSM 24032</strain>
    </source>
</reference>
<dbReference type="Proteomes" id="UP000253083">
    <property type="component" value="Unassembled WGS sequence"/>
</dbReference>
<evidence type="ECO:0000313" key="2">
    <source>
        <dbReference type="Proteomes" id="UP000253083"/>
    </source>
</evidence>
<comment type="caution">
    <text evidence="1">The sequence shown here is derived from an EMBL/GenBank/DDBJ whole genome shotgun (WGS) entry which is preliminary data.</text>
</comment>
<keyword evidence="2" id="KW-1185">Reference proteome</keyword>
<protein>
    <submittedName>
        <fullName evidence="1">RepA protein</fullName>
    </submittedName>
</protein>
<dbReference type="OrthoDB" id="1524783at2"/>